<feature type="region of interest" description="Disordered" evidence="1">
    <location>
        <begin position="70"/>
        <end position="139"/>
    </location>
</feature>
<sequence>MPVNSQVPVSLNDERWDEELGGTGLADQGVNDDSVADRVPRSAATTRGARRATLLALGLGAVGAATALLRRGGDSPRTFPDPGAGAPGSRSPIASDPATSAPASPSSAAPSPAAPTSAEPGTAPPDATDVAPVVEPWRAQVIAGSQEGDVDDTAPDLAGALDVEGEAWVAALDAAEALSPEEEQAMDSAADADAAQAPQGSDEQGGDSGAHSDAGPGAGTAPTEEVAVSEDSVTSGASEPAVVSAVAWYAGEETAFALGGAVSSAAAIRVAPLGPGGRAVVSEATTASFASTLPLEVYRRERPRATVTAVSDLAPGLTLRTTPAWHLARRASTAATAEIAAEIEARGTTAWIDWQLNPSRINDSRAERIISTHFPWASVSGPALSEATGGKPYLAPPIITNSIFMRARFGNRVLADAVVEMMADMVYVPLLGKAQSMVTGLDKILRTHALGRYADLLLAALTDPTLLRELDNTVSTKSSPNENLGRELLELYTVGRDAYTEDDVKGATIMLTGHGMDWASRTYLYSPSKHATGRIQVLGFSDPNSDPAKGPDLLKRCVEYLCSHEATATRVATRIARRFVSDDPSEAVVAEIARAYLANGTRIGPAVRVALTHEEFHKSVGRKWRRPTEVIMSIARAASVESVDPSGRASANDVWNLGSYGWLIRDAGHQPRMYTSVDGYPDTADYWMSTGRMMTMWNAVQRAIPGDTKESGRTDWARALSITPGDSAKATAERITWHLTGYVWEDAHVEAIARILAGMPKSGGVEDWKVVTEHLSGYVEQAVRLTYASPYGSLR</sequence>
<feature type="compositionally biased region" description="Low complexity" evidence="1">
    <location>
        <begin position="91"/>
        <end position="125"/>
    </location>
</feature>
<evidence type="ECO:0000313" key="3">
    <source>
        <dbReference type="Proteomes" id="UP000266895"/>
    </source>
</evidence>
<organism evidence="2 3">
    <name type="scientific">Actinomyces howellii</name>
    <dbReference type="NCBI Taxonomy" id="52771"/>
    <lineage>
        <taxon>Bacteria</taxon>
        <taxon>Bacillati</taxon>
        <taxon>Actinomycetota</taxon>
        <taxon>Actinomycetes</taxon>
        <taxon>Actinomycetales</taxon>
        <taxon>Actinomycetaceae</taxon>
        <taxon>Actinomyces</taxon>
    </lineage>
</organism>
<gene>
    <name evidence="2" type="ORF">NCTC11636_01503</name>
</gene>
<reference evidence="2 3" key="1">
    <citation type="submission" date="2018-12" db="EMBL/GenBank/DDBJ databases">
        <authorList>
            <consortium name="Pathogen Informatics"/>
        </authorList>
    </citation>
    <scope>NUCLEOTIDE SEQUENCE [LARGE SCALE GENOMIC DNA]</scope>
    <source>
        <strain evidence="2 3">NCTC11636</strain>
    </source>
</reference>
<name>A0A448HH75_9ACTO</name>
<dbReference type="KEGG" id="ahw:NCTC11636_01503"/>
<feature type="region of interest" description="Disordered" evidence="1">
    <location>
        <begin position="1"/>
        <end position="49"/>
    </location>
</feature>
<feature type="compositionally biased region" description="Low complexity" evidence="1">
    <location>
        <begin position="186"/>
        <end position="199"/>
    </location>
</feature>
<accession>A0A448HH75</accession>
<dbReference type="Pfam" id="PF08811">
    <property type="entry name" value="DUF1800"/>
    <property type="match status" value="1"/>
</dbReference>
<evidence type="ECO:0000313" key="2">
    <source>
        <dbReference type="EMBL" id="VEG28368.1"/>
    </source>
</evidence>
<evidence type="ECO:0000256" key="1">
    <source>
        <dbReference type="SAM" id="MobiDB-lite"/>
    </source>
</evidence>
<dbReference type="Proteomes" id="UP000266895">
    <property type="component" value="Chromosome"/>
</dbReference>
<proteinExistence type="predicted"/>
<dbReference type="AlphaFoldDB" id="A0A448HH75"/>
<protein>
    <submittedName>
        <fullName evidence="2">Protein of uncharacterized function (DUF1800)</fullName>
    </submittedName>
</protein>
<dbReference type="InterPro" id="IPR014917">
    <property type="entry name" value="DUF1800"/>
</dbReference>
<feature type="region of interest" description="Disordered" evidence="1">
    <location>
        <begin position="178"/>
        <end position="236"/>
    </location>
</feature>
<dbReference type="RefSeq" id="WP_126382571.1">
    <property type="nucleotide sequence ID" value="NZ_LR134350.1"/>
</dbReference>
<dbReference type="EMBL" id="LR134350">
    <property type="protein sequence ID" value="VEG28368.1"/>
    <property type="molecule type" value="Genomic_DNA"/>
</dbReference>
<dbReference type="OrthoDB" id="9772295at2"/>
<keyword evidence="3" id="KW-1185">Reference proteome</keyword>